<organism evidence="1">
    <name type="scientific">marine sediment metagenome</name>
    <dbReference type="NCBI Taxonomy" id="412755"/>
    <lineage>
        <taxon>unclassified sequences</taxon>
        <taxon>metagenomes</taxon>
        <taxon>ecological metagenomes</taxon>
    </lineage>
</organism>
<reference evidence="1" key="1">
    <citation type="journal article" date="2014" name="Front. Microbiol.">
        <title>High frequency of phylogenetically diverse reductive dehalogenase-homologous genes in deep subseafloor sedimentary metagenomes.</title>
        <authorList>
            <person name="Kawai M."/>
            <person name="Futagami T."/>
            <person name="Toyoda A."/>
            <person name="Takaki Y."/>
            <person name="Nishi S."/>
            <person name="Hori S."/>
            <person name="Arai W."/>
            <person name="Tsubouchi T."/>
            <person name="Morono Y."/>
            <person name="Uchiyama I."/>
            <person name="Ito T."/>
            <person name="Fujiyama A."/>
            <person name="Inagaki F."/>
            <person name="Takami H."/>
        </authorList>
    </citation>
    <scope>NUCLEOTIDE SEQUENCE</scope>
    <source>
        <strain evidence="1">Expedition CK06-06</strain>
    </source>
</reference>
<accession>X1DN98</accession>
<dbReference type="EMBL" id="BART01037656">
    <property type="protein sequence ID" value="GAH09730.1"/>
    <property type="molecule type" value="Genomic_DNA"/>
</dbReference>
<protein>
    <submittedName>
        <fullName evidence="1">Uncharacterized protein</fullName>
    </submittedName>
</protein>
<feature type="non-terminal residue" evidence="1">
    <location>
        <position position="149"/>
    </location>
</feature>
<name>X1DN98_9ZZZZ</name>
<proteinExistence type="predicted"/>
<feature type="non-terminal residue" evidence="1">
    <location>
        <position position="1"/>
    </location>
</feature>
<comment type="caution">
    <text evidence="1">The sequence shown here is derived from an EMBL/GenBank/DDBJ whole genome shotgun (WGS) entry which is preliminary data.</text>
</comment>
<sequence>DIWVNEDCYSGFEFEDLQSKRNFKCKITQEKIFQEIKTSIHENKEKRTLIYQQSKFESSSEENSLSCLINEGNKTLKRIEQALQNLSLSFQNMPQTNIQYLPSGPIRGGSGPGIERIKGPTKPALIQGQMSSNKLMVIKEMKSIFNENK</sequence>
<evidence type="ECO:0000313" key="1">
    <source>
        <dbReference type="EMBL" id="GAH09730.1"/>
    </source>
</evidence>
<dbReference type="AlphaFoldDB" id="X1DN98"/>
<gene>
    <name evidence="1" type="ORF">S01H4_62886</name>
</gene>